<reference evidence="4" key="1">
    <citation type="submission" date="2013-10" db="EMBL/GenBank/DDBJ databases">
        <title>Genomic analysis of the causative agents of coccidiosis in chickens.</title>
        <authorList>
            <person name="Reid A.J."/>
            <person name="Blake D."/>
            <person name="Billington K."/>
            <person name="Browne H."/>
            <person name="Dunn M."/>
            <person name="Hung S."/>
            <person name="Kawahara F."/>
            <person name="Miranda-Saavedra D."/>
            <person name="Mourier T."/>
            <person name="Nagra H."/>
            <person name="Otto T.D."/>
            <person name="Rawlings N."/>
            <person name="Sanchez A."/>
            <person name="Sanders M."/>
            <person name="Subramaniam C."/>
            <person name="Tay Y."/>
            <person name="Dear P."/>
            <person name="Doerig C."/>
            <person name="Gruber A."/>
            <person name="Parkinson J."/>
            <person name="Shirley M."/>
            <person name="Wan K.L."/>
            <person name="Berriman M."/>
            <person name="Tomley F."/>
            <person name="Pain A."/>
        </authorList>
    </citation>
    <scope>NUCLEOTIDE SEQUENCE [LARGE SCALE GENOMIC DNA]</scope>
    <source>
        <strain evidence="4">Houghton</strain>
    </source>
</reference>
<protein>
    <submittedName>
        <fullName evidence="4">Uncharacterized protein</fullName>
    </submittedName>
</protein>
<dbReference type="OrthoDB" id="370932at2759"/>
<evidence type="ECO:0000259" key="2">
    <source>
        <dbReference type="Pfam" id="PF04419"/>
    </source>
</evidence>
<dbReference type="AlphaFoldDB" id="U6LG10"/>
<dbReference type="InterPro" id="IPR039713">
    <property type="entry name" value="At2g23090-like"/>
</dbReference>
<dbReference type="InterPro" id="IPR039438">
    <property type="entry name" value="At2g23090-like_Znf"/>
</dbReference>
<dbReference type="Gene3D" id="4.10.1050.10">
    <property type="entry name" value="At2g23090-like"/>
    <property type="match status" value="1"/>
</dbReference>
<dbReference type="PANTHER" id="PTHR33788:SF1">
    <property type="entry name" value="ZINC-BINDING PROTEIN"/>
    <property type="match status" value="1"/>
</dbReference>
<dbReference type="SUPFAM" id="SSF118359">
    <property type="entry name" value="Expressed protein At2g23090/F21P24.15"/>
    <property type="match status" value="1"/>
</dbReference>
<evidence type="ECO:0000313" key="5">
    <source>
        <dbReference type="Proteomes" id="UP000030750"/>
    </source>
</evidence>
<keyword evidence="5" id="KW-1185">Reference proteome</keyword>
<proteinExistence type="predicted"/>
<feature type="compositionally biased region" description="Basic and acidic residues" evidence="1">
    <location>
        <begin position="15"/>
        <end position="27"/>
    </location>
</feature>
<organism evidence="4 5">
    <name type="scientific">Eimeria brunetti</name>
    <dbReference type="NCBI Taxonomy" id="51314"/>
    <lineage>
        <taxon>Eukaryota</taxon>
        <taxon>Sar</taxon>
        <taxon>Alveolata</taxon>
        <taxon>Apicomplexa</taxon>
        <taxon>Conoidasida</taxon>
        <taxon>Coccidia</taxon>
        <taxon>Eucoccidiorida</taxon>
        <taxon>Eimeriorina</taxon>
        <taxon>Eimeriidae</taxon>
        <taxon>Eimeria</taxon>
    </lineage>
</organism>
<feature type="domain" description="Small EDRK-rich factor-like N-terminal" evidence="2">
    <location>
        <begin position="4"/>
        <end position="36"/>
    </location>
</feature>
<dbReference type="Proteomes" id="UP000030750">
    <property type="component" value="Unassembled WGS sequence"/>
</dbReference>
<evidence type="ECO:0000259" key="3">
    <source>
        <dbReference type="Pfam" id="PF12907"/>
    </source>
</evidence>
<sequence>MGKGSNACKRNTARCRADDKTAKEPKSQLKANQAAMTIKCKVCMQPFMKTQSASQLSEHAKNKHGKTLEDCFPDVAIAA</sequence>
<dbReference type="PANTHER" id="PTHR33788">
    <property type="entry name" value="OS07G0114300 PROTEIN"/>
    <property type="match status" value="1"/>
</dbReference>
<dbReference type="Pfam" id="PF12907">
    <property type="entry name" value="zf-met2"/>
    <property type="match status" value="1"/>
</dbReference>
<dbReference type="InterPro" id="IPR026939">
    <property type="entry name" value="ZNF706/At2g23090_sf"/>
</dbReference>
<gene>
    <name evidence="4" type="ORF">EBH_0044470</name>
</gene>
<evidence type="ECO:0000313" key="4">
    <source>
        <dbReference type="EMBL" id="CDJ48178.1"/>
    </source>
</evidence>
<feature type="domain" description="At2g23090-like zinc-binding" evidence="3">
    <location>
        <begin position="39"/>
        <end position="74"/>
    </location>
</feature>
<evidence type="ECO:0000256" key="1">
    <source>
        <dbReference type="SAM" id="MobiDB-lite"/>
    </source>
</evidence>
<accession>U6LG10</accession>
<reference evidence="4" key="2">
    <citation type="submission" date="2013-10" db="EMBL/GenBank/DDBJ databases">
        <authorList>
            <person name="Aslett M."/>
        </authorList>
    </citation>
    <scope>NUCLEOTIDE SEQUENCE [LARGE SCALE GENOMIC DNA]</scope>
    <source>
        <strain evidence="4">Houghton</strain>
    </source>
</reference>
<dbReference type="EMBL" id="HG711014">
    <property type="protein sequence ID" value="CDJ48178.1"/>
    <property type="molecule type" value="Genomic_DNA"/>
</dbReference>
<feature type="region of interest" description="Disordered" evidence="1">
    <location>
        <begin position="1"/>
        <end position="30"/>
    </location>
</feature>
<dbReference type="Pfam" id="PF04419">
    <property type="entry name" value="SERF-like_N"/>
    <property type="match status" value="1"/>
</dbReference>
<dbReference type="InterPro" id="IPR007513">
    <property type="entry name" value="SERF-like_N"/>
</dbReference>
<dbReference type="VEuPathDB" id="ToxoDB:EBH_0044470"/>
<name>U6LG10_9EIME</name>